<keyword evidence="1" id="KW-0812">Transmembrane</keyword>
<reference evidence="3" key="1">
    <citation type="journal article" date="2015" name="Proc. Natl. Acad. Sci. U.S.A.">
        <title>Networks of energetic and metabolic interactions define dynamics in microbial communities.</title>
        <authorList>
            <person name="Embree M."/>
            <person name="Liu J.K."/>
            <person name="Al-Bassam M.M."/>
            <person name="Zengler K."/>
        </authorList>
    </citation>
    <scope>NUCLEOTIDE SEQUENCE</scope>
</reference>
<dbReference type="Pfam" id="PF13490">
    <property type="entry name" value="zf-HC2"/>
    <property type="match status" value="1"/>
</dbReference>
<name>A0A0W8E6L2_9ZZZZ</name>
<dbReference type="AlphaFoldDB" id="A0A0W8E6L2"/>
<dbReference type="InterPro" id="IPR027383">
    <property type="entry name" value="Znf_put"/>
</dbReference>
<evidence type="ECO:0000313" key="3">
    <source>
        <dbReference type="EMBL" id="KUG04280.1"/>
    </source>
</evidence>
<accession>A0A0W8E6L2</accession>
<organism evidence="3">
    <name type="scientific">hydrocarbon metagenome</name>
    <dbReference type="NCBI Taxonomy" id="938273"/>
    <lineage>
        <taxon>unclassified sequences</taxon>
        <taxon>metagenomes</taxon>
        <taxon>ecological metagenomes</taxon>
    </lineage>
</organism>
<sequence length="356" mass="39774">MRCLKESQILMFLDDELSGTELQEIKEHLNRCPQCSQQMEDIKSDLEFSQRHLARLFQVGQEAPVKGRDVAWKNIKTRIPGFKKEGNLLKMKKFIAAAVIIVAMVFAGSIPSVQVFASNLLQAFRVQQVDVLTISQADMDKIEKAILQGDESLDLDKYGKFNVVGESESRVIQAEDLVDLPFDPLLPADESGLEYQLQKIASMEISPQVDNINQLLQAMGSEYYLPAALDGQTCRISIGDTFKVSNEDYDLMQCPAPVIEVPEGIDVNEVADAIVSLPIWPEDIKRQLAAVSDWEHTLLIPANEGAKKVKVRGQDGVYMDDEFSTVLIWEEDEILCFLSSPPDKGIDLLAIAESLR</sequence>
<proteinExistence type="predicted"/>
<protein>
    <recommendedName>
        <fullName evidence="2">Putative zinc-finger domain-containing protein</fullName>
    </recommendedName>
</protein>
<keyword evidence="1" id="KW-1133">Transmembrane helix</keyword>
<comment type="caution">
    <text evidence="3">The sequence shown here is derived from an EMBL/GenBank/DDBJ whole genome shotgun (WGS) entry which is preliminary data.</text>
</comment>
<evidence type="ECO:0000259" key="2">
    <source>
        <dbReference type="Pfam" id="PF13490"/>
    </source>
</evidence>
<feature type="transmembrane region" description="Helical" evidence="1">
    <location>
        <begin position="94"/>
        <end position="117"/>
    </location>
</feature>
<evidence type="ECO:0000256" key="1">
    <source>
        <dbReference type="SAM" id="Phobius"/>
    </source>
</evidence>
<feature type="domain" description="Putative zinc-finger" evidence="2">
    <location>
        <begin position="12"/>
        <end position="35"/>
    </location>
</feature>
<keyword evidence="1" id="KW-0472">Membrane</keyword>
<gene>
    <name evidence="3" type="ORF">ASZ90_018287</name>
</gene>
<dbReference type="EMBL" id="LNQE01001853">
    <property type="protein sequence ID" value="KUG04280.1"/>
    <property type="molecule type" value="Genomic_DNA"/>
</dbReference>